<protein>
    <submittedName>
        <fullName evidence="2">Uncharacterized protein</fullName>
    </submittedName>
</protein>
<organism evidence="2 3">
    <name type="scientific">Streptomyces beihaiensis</name>
    <dbReference type="NCBI Taxonomy" id="2984495"/>
    <lineage>
        <taxon>Bacteria</taxon>
        <taxon>Bacillati</taxon>
        <taxon>Actinomycetota</taxon>
        <taxon>Actinomycetes</taxon>
        <taxon>Kitasatosporales</taxon>
        <taxon>Streptomycetaceae</taxon>
        <taxon>Streptomyces</taxon>
    </lineage>
</organism>
<evidence type="ECO:0000313" key="3">
    <source>
        <dbReference type="Proteomes" id="UP001163064"/>
    </source>
</evidence>
<dbReference type="RefSeq" id="WP_266595045.1">
    <property type="nucleotide sequence ID" value="NZ_JAPHNL010000001.1"/>
</dbReference>
<gene>
    <name evidence="2" type="ORF">OFY01_00185</name>
</gene>
<dbReference type="EMBL" id="JAPHNL010000001">
    <property type="protein sequence ID" value="MCX3058216.1"/>
    <property type="molecule type" value="Genomic_DNA"/>
</dbReference>
<dbReference type="Proteomes" id="UP001163064">
    <property type="component" value="Unassembled WGS sequence"/>
</dbReference>
<evidence type="ECO:0000313" key="2">
    <source>
        <dbReference type="EMBL" id="MCX3058216.1"/>
    </source>
</evidence>
<sequence>MREAAGSSRTARRPTRPGRRDRLPADQRCPDSPRRRPVCEGLFAKALGGADVSWILGPVAGPVVGSLVRHLYAVRARRPEAALAATATTPDEATPHRGTTIVTRAGHRP</sequence>
<feature type="region of interest" description="Disordered" evidence="1">
    <location>
        <begin position="85"/>
        <end position="109"/>
    </location>
</feature>
<reference evidence="2" key="1">
    <citation type="submission" date="2022-10" db="EMBL/GenBank/DDBJ databases">
        <title>Streptomyces beihaiensis sp. nov., a chitin degrading actinobacterium, isolated from shrimp pond soil.</title>
        <authorList>
            <person name="Xie J."/>
            <person name="Shen N."/>
        </authorList>
    </citation>
    <scope>NUCLEOTIDE SEQUENCE</scope>
    <source>
        <strain evidence="2">GXMU-J5</strain>
    </source>
</reference>
<name>A0ABT3TNZ7_9ACTN</name>
<comment type="caution">
    <text evidence="2">The sequence shown here is derived from an EMBL/GenBank/DDBJ whole genome shotgun (WGS) entry which is preliminary data.</text>
</comment>
<keyword evidence="3" id="KW-1185">Reference proteome</keyword>
<proteinExistence type="predicted"/>
<feature type="compositionally biased region" description="Basic and acidic residues" evidence="1">
    <location>
        <begin position="18"/>
        <end position="36"/>
    </location>
</feature>
<evidence type="ECO:0000256" key="1">
    <source>
        <dbReference type="SAM" id="MobiDB-lite"/>
    </source>
</evidence>
<feature type="region of interest" description="Disordered" evidence="1">
    <location>
        <begin position="1"/>
        <end position="36"/>
    </location>
</feature>
<accession>A0ABT3TNZ7</accession>